<keyword evidence="1" id="KW-1133">Transmembrane helix</keyword>
<evidence type="ECO:0000313" key="2">
    <source>
        <dbReference type="EMBL" id="OZV70085.1"/>
    </source>
</evidence>
<gene>
    <name evidence="2" type="ORF">CA834_05560</name>
</gene>
<dbReference type="Proteomes" id="UP000216840">
    <property type="component" value="Unassembled WGS sequence"/>
</dbReference>
<evidence type="ECO:0000313" key="3">
    <source>
        <dbReference type="Proteomes" id="UP000216840"/>
    </source>
</evidence>
<keyword evidence="1" id="KW-0812">Transmembrane</keyword>
<comment type="caution">
    <text evidence="2">The sequence shown here is derived from an EMBL/GenBank/DDBJ whole genome shotgun (WGS) entry which is preliminary data.</text>
</comment>
<reference evidence="2 3" key="1">
    <citation type="submission" date="2017-05" db="EMBL/GenBank/DDBJ databases">
        <title>The draft genome sequence of Idiomarina salinarum WNB302.</title>
        <authorList>
            <person name="Sun Y."/>
            <person name="Chen B."/>
            <person name="Du Z."/>
        </authorList>
    </citation>
    <scope>NUCLEOTIDE SEQUENCE [LARGE SCALE GENOMIC DNA]</scope>
    <source>
        <strain evidence="2 3">WNB302</strain>
    </source>
</reference>
<accession>A0A265UXP5</accession>
<feature type="transmembrane region" description="Helical" evidence="1">
    <location>
        <begin position="95"/>
        <end position="116"/>
    </location>
</feature>
<protein>
    <recommendedName>
        <fullName evidence="4">Oxidase</fullName>
    </recommendedName>
</protein>
<evidence type="ECO:0000256" key="1">
    <source>
        <dbReference type="SAM" id="Phobius"/>
    </source>
</evidence>
<evidence type="ECO:0008006" key="4">
    <source>
        <dbReference type="Google" id="ProtNLM"/>
    </source>
</evidence>
<feature type="transmembrane region" description="Helical" evidence="1">
    <location>
        <begin position="128"/>
        <end position="147"/>
    </location>
</feature>
<sequence>MILLAIAVISILFDIPIPTFTRDTTTVAGIHPISGFLSNLGILLWCIAGTTCAIVAYILKHLELREKYLFLLSSAFLSAYLMIDDLFQIHEYFSFQIGLSDTITITLLGIAVLIYMVQFRHIIMQTDILLFLLALSLLSSSVFVDTIAEQFLTNQLGDWEYFIEDGIKWIGIVCWCSYYVKTSICFVKDTALLPNTMSQE</sequence>
<dbReference type="AlphaFoldDB" id="A0A265UXP5"/>
<dbReference type="EMBL" id="NGJN01000002">
    <property type="protein sequence ID" value="OZV70085.1"/>
    <property type="molecule type" value="Genomic_DNA"/>
</dbReference>
<proteinExistence type="predicted"/>
<feature type="transmembrane region" description="Helical" evidence="1">
    <location>
        <begin position="37"/>
        <end position="59"/>
    </location>
</feature>
<organism evidence="2 3">
    <name type="scientific">Winogradskyella aurantia</name>
    <dbReference type="NCBI Taxonomy" id="1915063"/>
    <lineage>
        <taxon>Bacteria</taxon>
        <taxon>Pseudomonadati</taxon>
        <taxon>Bacteroidota</taxon>
        <taxon>Flavobacteriia</taxon>
        <taxon>Flavobacteriales</taxon>
        <taxon>Flavobacteriaceae</taxon>
        <taxon>Winogradskyella</taxon>
    </lineage>
</organism>
<keyword evidence="3" id="KW-1185">Reference proteome</keyword>
<name>A0A265UXP5_9FLAO</name>
<keyword evidence="1" id="KW-0472">Membrane</keyword>
<feature type="transmembrane region" description="Helical" evidence="1">
    <location>
        <begin position="68"/>
        <end position="83"/>
    </location>
</feature>